<evidence type="ECO:0000259" key="1">
    <source>
        <dbReference type="Pfam" id="PF06452"/>
    </source>
</evidence>
<evidence type="ECO:0000313" key="3">
    <source>
        <dbReference type="EMBL" id="MCU7548360.1"/>
    </source>
</evidence>
<dbReference type="InterPro" id="IPR045670">
    <property type="entry name" value="DUF5916"/>
</dbReference>
<dbReference type="Gene3D" id="2.60.40.1190">
    <property type="match status" value="1"/>
</dbReference>
<dbReference type="AlphaFoldDB" id="A0A9X3B6Q4"/>
<feature type="domain" description="DUF5916" evidence="2">
    <location>
        <begin position="232"/>
        <end position="836"/>
    </location>
</feature>
<dbReference type="RefSeq" id="WP_279295808.1">
    <property type="nucleotide sequence ID" value="NZ_JAOTIF010000002.1"/>
</dbReference>
<dbReference type="SUPFAM" id="SSF49344">
    <property type="entry name" value="CBD9-like"/>
    <property type="match status" value="1"/>
</dbReference>
<evidence type="ECO:0000313" key="4">
    <source>
        <dbReference type="Proteomes" id="UP001155483"/>
    </source>
</evidence>
<organism evidence="3 4">
    <name type="scientific">Paraflavisolibacter caeni</name>
    <dbReference type="NCBI Taxonomy" id="2982496"/>
    <lineage>
        <taxon>Bacteria</taxon>
        <taxon>Pseudomonadati</taxon>
        <taxon>Bacteroidota</taxon>
        <taxon>Chitinophagia</taxon>
        <taxon>Chitinophagales</taxon>
        <taxon>Chitinophagaceae</taxon>
        <taxon>Paraflavisolibacter</taxon>
    </lineage>
</organism>
<reference evidence="3" key="1">
    <citation type="submission" date="2022-09" db="EMBL/GenBank/DDBJ databases">
        <authorList>
            <person name="Yuan C."/>
            <person name="Ke Z."/>
        </authorList>
    </citation>
    <scope>NUCLEOTIDE SEQUENCE</scope>
    <source>
        <strain evidence="3">LB-8</strain>
    </source>
</reference>
<dbReference type="CDD" id="cd09618">
    <property type="entry name" value="CBM9_like_2"/>
    <property type="match status" value="1"/>
</dbReference>
<dbReference type="Pfam" id="PF06452">
    <property type="entry name" value="CBM9_1"/>
    <property type="match status" value="1"/>
</dbReference>
<dbReference type="InterPro" id="IPR010502">
    <property type="entry name" value="Carb-bd_dom_fam9"/>
</dbReference>
<dbReference type="GO" id="GO:0016052">
    <property type="term" value="P:carbohydrate catabolic process"/>
    <property type="evidence" value="ECO:0007669"/>
    <property type="project" value="InterPro"/>
</dbReference>
<dbReference type="GO" id="GO:0030246">
    <property type="term" value="F:carbohydrate binding"/>
    <property type="evidence" value="ECO:0007669"/>
    <property type="project" value="InterPro"/>
</dbReference>
<dbReference type="Proteomes" id="UP001155483">
    <property type="component" value="Unassembled WGS sequence"/>
</dbReference>
<accession>A0A9X3B6Q4</accession>
<protein>
    <submittedName>
        <fullName evidence="3">Carbohydrate binding family 9 domain-containing protein</fullName>
    </submittedName>
</protein>
<comment type="caution">
    <text evidence="3">The sequence shown here is derived from an EMBL/GenBank/DDBJ whole genome shotgun (WGS) entry which is preliminary data.</text>
</comment>
<keyword evidence="4" id="KW-1185">Reference proteome</keyword>
<reference evidence="3" key="2">
    <citation type="submission" date="2023-04" db="EMBL/GenBank/DDBJ databases">
        <title>Paracnuella aquatica gen. nov., sp. nov., a member of the family Chitinophagaceae isolated from a hot spring.</title>
        <authorList>
            <person name="Wang C."/>
        </authorList>
    </citation>
    <scope>NUCLEOTIDE SEQUENCE</scope>
    <source>
        <strain evidence="3">LB-8</strain>
    </source>
</reference>
<evidence type="ECO:0000259" key="2">
    <source>
        <dbReference type="Pfam" id="PF19313"/>
    </source>
</evidence>
<gene>
    <name evidence="3" type="ORF">OCK74_04500</name>
</gene>
<proteinExistence type="predicted"/>
<dbReference type="GO" id="GO:0004553">
    <property type="term" value="F:hydrolase activity, hydrolyzing O-glycosyl compounds"/>
    <property type="evidence" value="ECO:0007669"/>
    <property type="project" value="InterPro"/>
</dbReference>
<dbReference type="Pfam" id="PF19313">
    <property type="entry name" value="DUF5916"/>
    <property type="match status" value="1"/>
</dbReference>
<name>A0A9X3B6Q4_9BACT</name>
<sequence>MRIFFLVLLTTVFFRTFSQQKHIPAIRTMQPPVLDGSLDDSVWKSAPVATDFVQYIPLNGSSASVRSEVRILYDNDAVYIGAYLYDDAAQIRRQLTARDDEQQKDVDFFSLFLDTYNDHQNAFQFLVTSANVQTDAKLNNTDLNVFGTGGDRSWDAVWQSKTAVTENGWIAEIRIPYISIRFARKDVQTWGIQFMRFMRRNTETSFWNPVDPNTAGFVNQFGNLDLLQNIQPPLRLSLSPYLSGGIRLNPDGSARDLEFLRNGGMDIKFGINESFTLDATLIPDYGQTVSDNVVNNLSPFEIKFDENRPFFTEGTELFNKSGLFYSRRIGSTPSGYYNVSDFESANPDWKVKNNPFVTQLYNAFKLSGRTDKKIGIGVFNALAAPMKARLYNETTGKDTTLLTDPLTNYNIIVLDKALKGRSFITFTNTNVIRENTGRDANVSGLDFAFFNTSNRYSISGSARKSDILGNTPYSGFTSTAFDTIHTDQGIFLKPYSGYLAKLKLGKVSGKLQYSLAGKITSDKYDHNDLGYLGYANNIVYSGGISYNQYQPTNTFVNYSYSLNVIGSWLYKPYAFSSFDINTTAFWLFKNMWDVSLTFGGEPFWKDDYYELRTPGRRLKIPKYFYTLLNGSTDSRKRLFAEYKFSFAEAAMPNNPYVSISTNLRYRFNNKFSLTWGYTRNYDQNQVGYVTREANGEPVAGFRNVKELTMIASGIYNFTPRINFTFRTRHYWSSVHYNNFFHVKDDGYYEPRSFISGRDYNFNVFNVDAFFTWDFKPGSSIIAGWENWLGNDFTVSDYQNNNWHYYRNFKNTIDLPHGNELTLKIIYFLDYNQIRKRK</sequence>
<dbReference type="EMBL" id="JAOTIF010000002">
    <property type="protein sequence ID" value="MCU7548360.1"/>
    <property type="molecule type" value="Genomic_DNA"/>
</dbReference>
<feature type="domain" description="Carbohydrate-binding" evidence="1">
    <location>
        <begin position="34"/>
        <end position="226"/>
    </location>
</feature>